<dbReference type="Gene3D" id="3.30.420.10">
    <property type="entry name" value="Ribonuclease H-like superfamily/Ribonuclease H"/>
    <property type="match status" value="1"/>
</dbReference>
<dbReference type="EMBL" id="BARU01032840">
    <property type="protein sequence ID" value="GAH62094.1"/>
    <property type="molecule type" value="Genomic_DNA"/>
</dbReference>
<dbReference type="GO" id="GO:0004523">
    <property type="term" value="F:RNA-DNA hybrid ribonuclease activity"/>
    <property type="evidence" value="ECO:0007669"/>
    <property type="project" value="UniProtKB-EC"/>
</dbReference>
<reference evidence="12" key="1">
    <citation type="journal article" date="2014" name="Front. Microbiol.">
        <title>High frequency of phylogenetically diverse reductive dehalogenase-homologous genes in deep subseafloor sedimentary metagenomes.</title>
        <authorList>
            <person name="Kawai M."/>
            <person name="Futagami T."/>
            <person name="Toyoda A."/>
            <person name="Takaki Y."/>
            <person name="Nishi S."/>
            <person name="Hori S."/>
            <person name="Arai W."/>
            <person name="Tsubouchi T."/>
            <person name="Morono Y."/>
            <person name="Uchiyama I."/>
            <person name="Ito T."/>
            <person name="Fujiyama A."/>
            <person name="Inagaki F."/>
            <person name="Takami H."/>
        </authorList>
    </citation>
    <scope>NUCLEOTIDE SEQUENCE</scope>
    <source>
        <strain evidence="12">Expedition CK06-06</strain>
    </source>
</reference>
<feature type="non-terminal residue" evidence="12">
    <location>
        <position position="101"/>
    </location>
</feature>
<dbReference type="InterPro" id="IPR012337">
    <property type="entry name" value="RNaseH-like_sf"/>
</dbReference>
<sequence length="101" mass="10650">MKMQGVPLAPSFAEEIIFEAQGYQFIAGVDEVGCGALAGPLVAAAVILPPGLDAPWVSQVRDSKQLKPDMRETLFQSIHEVAISVGTGTVPHHIIDAQGLT</sequence>
<evidence type="ECO:0000256" key="3">
    <source>
        <dbReference type="ARBA" id="ARBA00001946"/>
    </source>
</evidence>
<dbReference type="PANTHER" id="PTHR10954">
    <property type="entry name" value="RIBONUCLEASE H2 SUBUNIT A"/>
    <property type="match status" value="1"/>
</dbReference>
<comment type="subcellular location">
    <subcellularLocation>
        <location evidence="4">Cytoplasm</location>
    </subcellularLocation>
</comment>
<evidence type="ECO:0000256" key="9">
    <source>
        <dbReference type="ARBA" id="ARBA00022759"/>
    </source>
</evidence>
<proteinExistence type="predicted"/>
<evidence type="ECO:0000256" key="1">
    <source>
        <dbReference type="ARBA" id="ARBA00000077"/>
    </source>
</evidence>
<dbReference type="GO" id="GO:0043137">
    <property type="term" value="P:DNA replication, removal of RNA primer"/>
    <property type="evidence" value="ECO:0007669"/>
    <property type="project" value="TreeGrafter"/>
</dbReference>
<protein>
    <recommendedName>
        <fullName evidence="5">ribonuclease H</fullName>
        <ecNumber evidence="5">3.1.26.4</ecNumber>
    </recommendedName>
</protein>
<dbReference type="GO" id="GO:0003723">
    <property type="term" value="F:RNA binding"/>
    <property type="evidence" value="ECO:0007669"/>
    <property type="project" value="InterPro"/>
</dbReference>
<evidence type="ECO:0000256" key="7">
    <source>
        <dbReference type="ARBA" id="ARBA00022722"/>
    </source>
</evidence>
<evidence type="ECO:0000256" key="10">
    <source>
        <dbReference type="ARBA" id="ARBA00022801"/>
    </source>
</evidence>
<dbReference type="GO" id="GO:0032299">
    <property type="term" value="C:ribonuclease H2 complex"/>
    <property type="evidence" value="ECO:0007669"/>
    <property type="project" value="TreeGrafter"/>
</dbReference>
<accession>X1I7M6</accession>
<dbReference type="EC" id="3.1.26.4" evidence="5"/>
<comment type="cofactor">
    <cofactor evidence="2">
        <name>Mn(2+)</name>
        <dbReference type="ChEBI" id="CHEBI:29035"/>
    </cofactor>
</comment>
<evidence type="ECO:0000256" key="4">
    <source>
        <dbReference type="ARBA" id="ARBA00004496"/>
    </source>
</evidence>
<evidence type="ECO:0000256" key="2">
    <source>
        <dbReference type="ARBA" id="ARBA00001936"/>
    </source>
</evidence>
<evidence type="ECO:0000256" key="5">
    <source>
        <dbReference type="ARBA" id="ARBA00012180"/>
    </source>
</evidence>
<dbReference type="PROSITE" id="PS51975">
    <property type="entry name" value="RNASE_H_2"/>
    <property type="match status" value="1"/>
</dbReference>
<dbReference type="GO" id="GO:0005737">
    <property type="term" value="C:cytoplasm"/>
    <property type="evidence" value="ECO:0007669"/>
    <property type="project" value="UniProtKB-SubCell"/>
</dbReference>
<keyword evidence="8" id="KW-0479">Metal-binding</keyword>
<dbReference type="GO" id="GO:0046872">
    <property type="term" value="F:metal ion binding"/>
    <property type="evidence" value="ECO:0007669"/>
    <property type="project" value="UniProtKB-KW"/>
</dbReference>
<dbReference type="Pfam" id="PF01351">
    <property type="entry name" value="RNase_HII"/>
    <property type="match status" value="1"/>
</dbReference>
<name>X1I7M6_9ZZZZ</name>
<gene>
    <name evidence="12" type="ORF">S03H2_51736</name>
</gene>
<keyword evidence="6" id="KW-0963">Cytoplasm</keyword>
<comment type="cofactor">
    <cofactor evidence="3">
        <name>Mg(2+)</name>
        <dbReference type="ChEBI" id="CHEBI:18420"/>
    </cofactor>
</comment>
<dbReference type="InterPro" id="IPR024567">
    <property type="entry name" value="RNase_HII/HIII_dom"/>
</dbReference>
<dbReference type="SUPFAM" id="SSF53098">
    <property type="entry name" value="Ribonuclease H-like"/>
    <property type="match status" value="1"/>
</dbReference>
<dbReference type="InterPro" id="IPR036397">
    <property type="entry name" value="RNaseH_sf"/>
</dbReference>
<evidence type="ECO:0000259" key="11">
    <source>
        <dbReference type="PROSITE" id="PS51975"/>
    </source>
</evidence>
<evidence type="ECO:0000313" key="12">
    <source>
        <dbReference type="EMBL" id="GAH62094.1"/>
    </source>
</evidence>
<comment type="caution">
    <text evidence="12">The sequence shown here is derived from an EMBL/GenBank/DDBJ whole genome shotgun (WGS) entry which is preliminary data.</text>
</comment>
<dbReference type="PANTHER" id="PTHR10954:SF18">
    <property type="entry name" value="RIBONUCLEASE HII"/>
    <property type="match status" value="1"/>
</dbReference>
<dbReference type="GO" id="GO:0006298">
    <property type="term" value="P:mismatch repair"/>
    <property type="evidence" value="ECO:0007669"/>
    <property type="project" value="TreeGrafter"/>
</dbReference>
<dbReference type="InterPro" id="IPR001352">
    <property type="entry name" value="RNase_HII/HIII"/>
</dbReference>
<evidence type="ECO:0000256" key="8">
    <source>
        <dbReference type="ARBA" id="ARBA00022723"/>
    </source>
</evidence>
<keyword evidence="10" id="KW-0378">Hydrolase</keyword>
<comment type="catalytic activity">
    <reaction evidence="1">
        <text>Endonucleolytic cleavage to 5'-phosphomonoester.</text>
        <dbReference type="EC" id="3.1.26.4"/>
    </reaction>
</comment>
<keyword evidence="7" id="KW-0540">Nuclease</keyword>
<evidence type="ECO:0000256" key="6">
    <source>
        <dbReference type="ARBA" id="ARBA00022490"/>
    </source>
</evidence>
<dbReference type="AlphaFoldDB" id="X1I7M6"/>
<organism evidence="12">
    <name type="scientific">marine sediment metagenome</name>
    <dbReference type="NCBI Taxonomy" id="412755"/>
    <lineage>
        <taxon>unclassified sequences</taxon>
        <taxon>metagenomes</taxon>
        <taxon>ecological metagenomes</taxon>
    </lineage>
</organism>
<keyword evidence="9" id="KW-0255">Endonuclease</keyword>
<feature type="domain" description="RNase H type-2" evidence="11">
    <location>
        <begin position="24"/>
        <end position="101"/>
    </location>
</feature>